<reference evidence="7" key="1">
    <citation type="submission" date="2018-06" db="EMBL/GenBank/DDBJ databases">
        <authorList>
            <person name="Zhirakovskaya E."/>
        </authorList>
    </citation>
    <scope>NUCLEOTIDE SEQUENCE</scope>
</reference>
<accession>A0A3B1DD59</accession>
<dbReference type="InterPro" id="IPR004837">
    <property type="entry name" value="NaCa_Exmemb"/>
</dbReference>
<dbReference type="InterPro" id="IPR004481">
    <property type="entry name" value="K/Na/Ca-exchanger"/>
</dbReference>
<keyword evidence="4 5" id="KW-0472">Membrane</keyword>
<keyword evidence="2 5" id="KW-0812">Transmembrane</keyword>
<feature type="domain" description="Sodium/calcium exchanger membrane region" evidence="6">
    <location>
        <begin position="5"/>
        <end position="141"/>
    </location>
</feature>
<dbReference type="InterPro" id="IPR044880">
    <property type="entry name" value="NCX_ion-bd_dom_sf"/>
</dbReference>
<feature type="transmembrane region" description="Helical" evidence="5">
    <location>
        <begin position="303"/>
        <end position="320"/>
    </location>
</feature>
<feature type="transmembrane region" description="Helical" evidence="5">
    <location>
        <begin position="33"/>
        <end position="49"/>
    </location>
</feature>
<dbReference type="PANTHER" id="PTHR10846:SF8">
    <property type="entry name" value="INNER MEMBRANE PROTEIN YRBG"/>
    <property type="match status" value="1"/>
</dbReference>
<dbReference type="GO" id="GO:0005886">
    <property type="term" value="C:plasma membrane"/>
    <property type="evidence" value="ECO:0007669"/>
    <property type="project" value="TreeGrafter"/>
</dbReference>
<feature type="transmembrane region" description="Helical" evidence="5">
    <location>
        <begin position="245"/>
        <end position="266"/>
    </location>
</feature>
<feature type="transmembrane region" description="Helical" evidence="5">
    <location>
        <begin position="210"/>
        <end position="233"/>
    </location>
</feature>
<comment type="subcellular location">
    <subcellularLocation>
        <location evidence="1">Membrane</location>
        <topology evidence="1">Multi-pass membrane protein</topology>
    </subcellularLocation>
</comment>
<evidence type="ECO:0000256" key="4">
    <source>
        <dbReference type="ARBA" id="ARBA00023136"/>
    </source>
</evidence>
<feature type="transmembrane region" description="Helical" evidence="5">
    <location>
        <begin position="180"/>
        <end position="204"/>
    </location>
</feature>
<dbReference type="PANTHER" id="PTHR10846">
    <property type="entry name" value="SODIUM/POTASSIUM/CALCIUM EXCHANGER"/>
    <property type="match status" value="1"/>
</dbReference>
<feature type="domain" description="Sodium/calcium exchanger membrane region" evidence="6">
    <location>
        <begin position="180"/>
        <end position="317"/>
    </location>
</feature>
<evidence type="ECO:0000256" key="3">
    <source>
        <dbReference type="ARBA" id="ARBA00022989"/>
    </source>
</evidence>
<dbReference type="Gene3D" id="1.20.1420.30">
    <property type="entry name" value="NCX, central ion-binding region"/>
    <property type="match status" value="1"/>
</dbReference>
<dbReference type="GO" id="GO:0006874">
    <property type="term" value="P:intracellular calcium ion homeostasis"/>
    <property type="evidence" value="ECO:0007669"/>
    <property type="project" value="TreeGrafter"/>
</dbReference>
<feature type="transmembrane region" description="Helical" evidence="5">
    <location>
        <begin position="272"/>
        <end position="291"/>
    </location>
</feature>
<feature type="transmembrane region" description="Helical" evidence="5">
    <location>
        <begin position="69"/>
        <end position="91"/>
    </location>
</feature>
<protein>
    <submittedName>
        <fullName evidence="7">Inner membrane protein YrbG, predicted calcium/sodium:proton antiporter</fullName>
    </submittedName>
</protein>
<dbReference type="Pfam" id="PF01699">
    <property type="entry name" value="Na_Ca_ex"/>
    <property type="match status" value="2"/>
</dbReference>
<evidence type="ECO:0000256" key="2">
    <source>
        <dbReference type="ARBA" id="ARBA00022692"/>
    </source>
</evidence>
<dbReference type="EMBL" id="UOGF01000016">
    <property type="protein sequence ID" value="VAX26597.1"/>
    <property type="molecule type" value="Genomic_DNA"/>
</dbReference>
<evidence type="ECO:0000256" key="5">
    <source>
        <dbReference type="SAM" id="Phobius"/>
    </source>
</evidence>
<dbReference type="GO" id="GO:0005262">
    <property type="term" value="F:calcium channel activity"/>
    <property type="evidence" value="ECO:0007669"/>
    <property type="project" value="TreeGrafter"/>
</dbReference>
<evidence type="ECO:0000256" key="1">
    <source>
        <dbReference type="ARBA" id="ARBA00004141"/>
    </source>
</evidence>
<dbReference type="NCBIfam" id="TIGR00367">
    <property type="entry name" value="calcium/sodium antiporter"/>
    <property type="match status" value="1"/>
</dbReference>
<dbReference type="Gene3D" id="6.10.280.80">
    <property type="entry name" value="NCX, peripheral helical region"/>
    <property type="match status" value="1"/>
</dbReference>
<feature type="transmembrane region" description="Helical" evidence="5">
    <location>
        <begin position="127"/>
        <end position="146"/>
    </location>
</feature>
<dbReference type="GO" id="GO:0008273">
    <property type="term" value="F:calcium, potassium:sodium antiporter activity"/>
    <property type="evidence" value="ECO:0007669"/>
    <property type="project" value="TreeGrafter"/>
</dbReference>
<sequence length="321" mass="33942">MLKDILYMIIGLLLLTGGADVMVAGASRLARRLGVSALVIGLTIVSFGTSAPEMAVSLSASLGGQPDIAIGNVVGSNISNIGLALGIAAMVRPLVVQARLVRFEVPLLFAITCLTYLVALTGVLPRWFGGAFLLGLFVYIGLHYYWSRKEKKEIQAEFSEEVLSEKIQGSGDLPRNLGKIVFGLACLAGGGHLLVDGAVGIARWAGLSELLIGLTVVAVGTSLPEMVTSIVAVMRNHGDIAIGNVLGSNLFNTLGVLGASAAAQPILVQKELLVRDFPVMILLTLLLFPFLKSGFVLRRWEGALLVLVYVSYGVILFINQA</sequence>
<proteinExistence type="predicted"/>
<evidence type="ECO:0000259" key="6">
    <source>
        <dbReference type="Pfam" id="PF01699"/>
    </source>
</evidence>
<dbReference type="AlphaFoldDB" id="A0A3B1DD59"/>
<keyword evidence="3 5" id="KW-1133">Transmembrane helix</keyword>
<name>A0A3B1DD59_9ZZZZ</name>
<feature type="transmembrane region" description="Helical" evidence="5">
    <location>
        <begin position="6"/>
        <end position="26"/>
    </location>
</feature>
<organism evidence="7">
    <name type="scientific">hydrothermal vent metagenome</name>
    <dbReference type="NCBI Taxonomy" id="652676"/>
    <lineage>
        <taxon>unclassified sequences</taxon>
        <taxon>metagenomes</taxon>
        <taxon>ecological metagenomes</taxon>
    </lineage>
</organism>
<feature type="transmembrane region" description="Helical" evidence="5">
    <location>
        <begin position="103"/>
        <end position="121"/>
    </location>
</feature>
<gene>
    <name evidence="7" type="ORF">MNBD_NITROSPIRAE01-936</name>
</gene>
<evidence type="ECO:0000313" key="7">
    <source>
        <dbReference type="EMBL" id="VAX26597.1"/>
    </source>
</evidence>